<dbReference type="PANTHER" id="PTHR43201:SF5">
    <property type="entry name" value="MEDIUM-CHAIN ACYL-COA LIGASE ACSF2, MITOCHONDRIAL"/>
    <property type="match status" value="1"/>
</dbReference>
<keyword evidence="2" id="KW-0436">Ligase</keyword>
<dbReference type="PROSITE" id="PS00455">
    <property type="entry name" value="AMP_BINDING"/>
    <property type="match status" value="1"/>
</dbReference>
<dbReference type="Gene3D" id="2.30.38.10">
    <property type="entry name" value="Luciferase, Domain 3"/>
    <property type="match status" value="1"/>
</dbReference>
<evidence type="ECO:0000313" key="5">
    <source>
        <dbReference type="EMBL" id="PXY18444.1"/>
    </source>
</evidence>
<dbReference type="InterPro" id="IPR025110">
    <property type="entry name" value="AMP-bd_C"/>
</dbReference>
<proteinExistence type="inferred from homology"/>
<comment type="caution">
    <text evidence="5">The sequence shown here is derived from an EMBL/GenBank/DDBJ whole genome shotgun (WGS) entry which is preliminary data.</text>
</comment>
<evidence type="ECO:0000256" key="1">
    <source>
        <dbReference type="ARBA" id="ARBA00006432"/>
    </source>
</evidence>
<feature type="domain" description="AMP-binding enzyme C-terminal" evidence="4">
    <location>
        <begin position="424"/>
        <end position="499"/>
    </location>
</feature>
<evidence type="ECO:0000313" key="6">
    <source>
        <dbReference type="Proteomes" id="UP000247892"/>
    </source>
</evidence>
<dbReference type="Pfam" id="PF00501">
    <property type="entry name" value="AMP-binding"/>
    <property type="match status" value="1"/>
</dbReference>
<dbReference type="InterPro" id="IPR045851">
    <property type="entry name" value="AMP-bd_C_sf"/>
</dbReference>
<evidence type="ECO:0000259" key="4">
    <source>
        <dbReference type="Pfam" id="PF13193"/>
    </source>
</evidence>
<dbReference type="EMBL" id="MASU01000021">
    <property type="protein sequence ID" value="PXY18444.1"/>
    <property type="molecule type" value="Genomic_DNA"/>
</dbReference>
<dbReference type="Proteomes" id="UP000247892">
    <property type="component" value="Unassembled WGS sequence"/>
</dbReference>
<dbReference type="FunFam" id="3.30.300.30:FF:000008">
    <property type="entry name" value="2,3-dihydroxybenzoate-AMP ligase"/>
    <property type="match status" value="1"/>
</dbReference>
<dbReference type="Gene3D" id="3.30.300.30">
    <property type="match status" value="1"/>
</dbReference>
<dbReference type="SUPFAM" id="SSF56801">
    <property type="entry name" value="Acetyl-CoA synthetase-like"/>
    <property type="match status" value="1"/>
</dbReference>
<protein>
    <recommendedName>
        <fullName evidence="7">AMP-dependent synthetase</fullName>
    </recommendedName>
</protein>
<comment type="similarity">
    <text evidence="1">Belongs to the ATP-dependent AMP-binding enzyme family.</text>
</comment>
<reference evidence="5 6" key="1">
    <citation type="submission" date="2016-07" db="EMBL/GenBank/DDBJ databases">
        <title>Draft genome sequence of Prauserella sp. YIM 121212, isolated from alkaline soil.</title>
        <authorList>
            <person name="Ruckert C."/>
            <person name="Albersmeier A."/>
            <person name="Jiang C.-L."/>
            <person name="Jiang Y."/>
            <person name="Kalinowski J."/>
            <person name="Schneider O."/>
            <person name="Winkler A."/>
            <person name="Zotchev S.B."/>
        </authorList>
    </citation>
    <scope>NUCLEOTIDE SEQUENCE [LARGE SCALE GENOMIC DNA]</scope>
    <source>
        <strain evidence="5 6">YIM 121212</strain>
    </source>
</reference>
<name>A0A318LN26_9PSEU</name>
<dbReference type="GO" id="GO:0031956">
    <property type="term" value="F:medium-chain fatty acid-CoA ligase activity"/>
    <property type="evidence" value="ECO:0007669"/>
    <property type="project" value="TreeGrafter"/>
</dbReference>
<dbReference type="GO" id="GO:0006631">
    <property type="term" value="P:fatty acid metabolic process"/>
    <property type="evidence" value="ECO:0007669"/>
    <property type="project" value="TreeGrafter"/>
</dbReference>
<dbReference type="InterPro" id="IPR020845">
    <property type="entry name" value="AMP-binding_CS"/>
</dbReference>
<evidence type="ECO:0000259" key="3">
    <source>
        <dbReference type="Pfam" id="PF00501"/>
    </source>
</evidence>
<dbReference type="Pfam" id="PF13193">
    <property type="entry name" value="AMP-binding_C"/>
    <property type="match status" value="1"/>
</dbReference>
<accession>A0A318LN26</accession>
<keyword evidence="6" id="KW-1185">Reference proteome</keyword>
<dbReference type="AlphaFoldDB" id="A0A318LN26"/>
<feature type="domain" description="AMP-dependent synthetase/ligase" evidence="3">
    <location>
        <begin position="11"/>
        <end position="373"/>
    </location>
</feature>
<dbReference type="InterPro" id="IPR000873">
    <property type="entry name" value="AMP-dep_synth/lig_dom"/>
</dbReference>
<gene>
    <name evidence="5" type="ORF">BA062_35440</name>
</gene>
<dbReference type="Gene3D" id="3.40.50.980">
    <property type="match status" value="2"/>
</dbReference>
<dbReference type="PANTHER" id="PTHR43201">
    <property type="entry name" value="ACYL-COA SYNTHETASE"/>
    <property type="match status" value="1"/>
</dbReference>
<organism evidence="5 6">
    <name type="scientific">Prauserella flavalba</name>
    <dbReference type="NCBI Taxonomy" id="1477506"/>
    <lineage>
        <taxon>Bacteria</taxon>
        <taxon>Bacillati</taxon>
        <taxon>Actinomycetota</taxon>
        <taxon>Actinomycetes</taxon>
        <taxon>Pseudonocardiales</taxon>
        <taxon>Pseudonocardiaceae</taxon>
        <taxon>Prauserella</taxon>
    </lineage>
</organism>
<evidence type="ECO:0008006" key="7">
    <source>
        <dbReference type="Google" id="ProtNLM"/>
    </source>
</evidence>
<sequence length="536" mass="58156">MLTTTVGELLRRVAAEVPDRVALVDGSAPLETRRRWTYAELLTAAERVAGNLLERFDTGERVAVWGSNSPEWIITQLGAALAGVVLVAVDPAYRTSELAYILGQSNAAGIVHDDTGRGFSRAEVIAELRPNLPELREVLDLLGPDLLGKEPPAVALPRLDPTSTVQIQYTSGTTGFPKGAELHHLAVVNTSFYCARRAGFADGGVWANMLPLSHIAGCITATIGPLSHRGTVVILNRFDPAQVLQTIEEEQCTLTLAVPTMLIAMLEDPDFGNRDLGTLRAVISGAATVPVELVERVKNAFDCGFSIVYGMTEGPIVLQTHLTDSPQDQSETIGQPQANVELAIVDPHTHEFLPCGNPGEIWIRAYSVMNGYYRNPEATRATVTEDGWLRTGDLATMDERGFVRITGRLKDMIIRGGENLYAREIEELVFTHPAVADVAVIGVPDEKLGEIVAAVVRVRDGGRLPVEELYEYCADRLAYAKVPVLWAAVDQFPLTPSGKIRKHVLRAQVVEGAIPVVPVEVREGVRYARDAAVRGA</sequence>
<evidence type="ECO:0000256" key="2">
    <source>
        <dbReference type="ARBA" id="ARBA00022598"/>
    </source>
</evidence>